<protein>
    <submittedName>
        <fullName evidence="1">Uncharacterized protein</fullName>
    </submittedName>
</protein>
<name>A0ACB0L221_TRIPR</name>
<accession>A0ACB0L221</accession>
<proteinExistence type="predicted"/>
<keyword evidence="2" id="KW-1185">Reference proteome</keyword>
<gene>
    <name evidence="1" type="ORF">MILVUS5_LOCUS28271</name>
</gene>
<dbReference type="EMBL" id="CASHSV030000409">
    <property type="protein sequence ID" value="CAJ2662723.1"/>
    <property type="molecule type" value="Genomic_DNA"/>
</dbReference>
<evidence type="ECO:0000313" key="2">
    <source>
        <dbReference type="Proteomes" id="UP001177021"/>
    </source>
</evidence>
<dbReference type="Proteomes" id="UP001177021">
    <property type="component" value="Unassembled WGS sequence"/>
</dbReference>
<evidence type="ECO:0000313" key="1">
    <source>
        <dbReference type="EMBL" id="CAJ2662723.1"/>
    </source>
</evidence>
<organism evidence="1 2">
    <name type="scientific">Trifolium pratense</name>
    <name type="common">Red clover</name>
    <dbReference type="NCBI Taxonomy" id="57577"/>
    <lineage>
        <taxon>Eukaryota</taxon>
        <taxon>Viridiplantae</taxon>
        <taxon>Streptophyta</taxon>
        <taxon>Embryophyta</taxon>
        <taxon>Tracheophyta</taxon>
        <taxon>Spermatophyta</taxon>
        <taxon>Magnoliopsida</taxon>
        <taxon>eudicotyledons</taxon>
        <taxon>Gunneridae</taxon>
        <taxon>Pentapetalae</taxon>
        <taxon>rosids</taxon>
        <taxon>fabids</taxon>
        <taxon>Fabales</taxon>
        <taxon>Fabaceae</taxon>
        <taxon>Papilionoideae</taxon>
        <taxon>50 kb inversion clade</taxon>
        <taxon>NPAAA clade</taxon>
        <taxon>Hologalegina</taxon>
        <taxon>IRL clade</taxon>
        <taxon>Trifolieae</taxon>
        <taxon>Trifolium</taxon>
    </lineage>
</organism>
<sequence length="63" mass="7588">MGNTWHTFKFKLPEAPNSKWRLPYLIYPIKYFKFYFFKYGIVDSVMQCNGGYKIDDYFIGEGL</sequence>
<reference evidence="1" key="1">
    <citation type="submission" date="2023-10" db="EMBL/GenBank/DDBJ databases">
        <authorList>
            <person name="Rodriguez Cubillos JULIANA M."/>
            <person name="De Vega J."/>
        </authorList>
    </citation>
    <scope>NUCLEOTIDE SEQUENCE</scope>
</reference>
<comment type="caution">
    <text evidence="1">The sequence shown here is derived from an EMBL/GenBank/DDBJ whole genome shotgun (WGS) entry which is preliminary data.</text>
</comment>